<reference evidence="1 2" key="1">
    <citation type="submission" date="2023-11" db="EMBL/GenBank/DDBJ databases">
        <title>Dfirmibasis_genome.</title>
        <authorList>
            <person name="Edelbroek B."/>
            <person name="Kjellin J."/>
            <person name="Jerlstrom-Hultqvist J."/>
            <person name="Soderbom F."/>
        </authorList>
    </citation>
    <scope>NUCLEOTIDE SEQUENCE [LARGE SCALE GENOMIC DNA]</scope>
    <source>
        <strain evidence="1 2">TNS-C-14</strain>
    </source>
</reference>
<organism evidence="1 2">
    <name type="scientific">Dictyostelium firmibasis</name>
    <dbReference type="NCBI Taxonomy" id="79012"/>
    <lineage>
        <taxon>Eukaryota</taxon>
        <taxon>Amoebozoa</taxon>
        <taxon>Evosea</taxon>
        <taxon>Eumycetozoa</taxon>
        <taxon>Dictyostelia</taxon>
        <taxon>Dictyosteliales</taxon>
        <taxon>Dictyosteliaceae</taxon>
        <taxon>Dictyostelium</taxon>
    </lineage>
</organism>
<accession>A0AAN7U0T1</accession>
<evidence type="ECO:0000313" key="2">
    <source>
        <dbReference type="Proteomes" id="UP001344447"/>
    </source>
</evidence>
<protein>
    <submittedName>
        <fullName evidence="1">Uncharacterized protein</fullName>
    </submittedName>
</protein>
<evidence type="ECO:0000313" key="1">
    <source>
        <dbReference type="EMBL" id="KAK5579612.1"/>
    </source>
</evidence>
<proteinExistence type="predicted"/>
<keyword evidence="2" id="KW-1185">Reference proteome</keyword>
<dbReference type="Proteomes" id="UP001344447">
    <property type="component" value="Unassembled WGS sequence"/>
</dbReference>
<dbReference type="AlphaFoldDB" id="A0AAN7U0T1"/>
<sequence>MKDYFGKYSGTSFYFIW</sequence>
<gene>
    <name evidence="1" type="ORF">RB653_009297</name>
</gene>
<comment type="caution">
    <text evidence="1">The sequence shown here is derived from an EMBL/GenBank/DDBJ whole genome shotgun (WGS) entry which is preliminary data.</text>
</comment>
<name>A0AAN7U0T1_9MYCE</name>
<dbReference type="EMBL" id="JAVFKY010000003">
    <property type="protein sequence ID" value="KAK5579612.1"/>
    <property type="molecule type" value="Genomic_DNA"/>
</dbReference>